<sequence>MIRMAENVLFMLLIAGSLNFKARLFILLAGRMPTQVYNHVKWFLIDILVISLSLLKTIFKYFLNLFWKNQLRKTGFMIFTIV</sequence>
<feature type="transmembrane region" description="Helical" evidence="1">
    <location>
        <begin position="7"/>
        <end position="30"/>
    </location>
</feature>
<evidence type="ECO:0000256" key="1">
    <source>
        <dbReference type="SAM" id="Phobius"/>
    </source>
</evidence>
<evidence type="ECO:0000313" key="2">
    <source>
        <dbReference type="EMBL" id="CBA74404.1"/>
    </source>
</evidence>
<gene>
    <name evidence="2" type="ORF">ARN_22720</name>
</gene>
<proteinExistence type="predicted"/>
<name>D2U165_9GAMM</name>
<dbReference type="AlphaFoldDB" id="D2U165"/>
<dbReference type="EMBL" id="FN545232">
    <property type="protein sequence ID" value="CBA74404.1"/>
    <property type="molecule type" value="Genomic_DNA"/>
</dbReference>
<organism evidence="2">
    <name type="scientific">Arsenophonus nasoniae</name>
    <name type="common">son-killer infecting Nasonia vitripennis</name>
    <dbReference type="NCBI Taxonomy" id="638"/>
    <lineage>
        <taxon>Bacteria</taxon>
        <taxon>Pseudomonadati</taxon>
        <taxon>Pseudomonadota</taxon>
        <taxon>Gammaproteobacteria</taxon>
        <taxon>Enterobacterales</taxon>
        <taxon>Morganellaceae</taxon>
        <taxon>Arsenophonus</taxon>
    </lineage>
</organism>
<keyword evidence="1" id="KW-1133">Transmembrane helix</keyword>
<keyword evidence="1" id="KW-0472">Membrane</keyword>
<feature type="transmembrane region" description="Helical" evidence="1">
    <location>
        <begin position="42"/>
        <end position="63"/>
    </location>
</feature>
<keyword evidence="1" id="KW-0812">Transmembrane</keyword>
<protein>
    <submittedName>
        <fullName evidence="2">Uncharacterized protein</fullName>
    </submittedName>
</protein>
<accession>D2U165</accession>
<reference evidence="2" key="1">
    <citation type="journal article" date="2010" name="Insect Mol. Biol.">
        <title>The draft genome sequence of Arsenophonus nasoniae, son-killer bacterium of Nasonia vitripennis, reveals genes associated with virulence and symbiosis.</title>
        <authorList>
            <person name="Wilkes T."/>
            <person name="Darby A.C."/>
            <person name="Choi J."/>
            <person name="Colborne J.K."/>
            <person name="Werren J.H."/>
            <person name="Hurst G.D.D."/>
        </authorList>
    </citation>
    <scope>NUCLEOTIDE SEQUENCE</scope>
</reference>